<sequence>MNPIDELKQQLTRRSFLGLSSTCLGAAALNSLLSKDALAQTPQAFGGLPGLPHFAPKAKRVIYLFQSGGPSQHELWDYKPKLAQMVGDDLPPSVRGNQRVTTMTAGQLSFPIVPSIYKFDQHGESGAWVSELMPHTAKIVDELAFVKSMHTDAINHDPGITFFQTGAQLAGRPSIGAWLDYGLGSMNQDLPSFVAMVSIGSGNGGQPLYDRLWGSGFLPTQHQGVKFLASGDPVLYLSNPPGVQVKTRRRFLDDLASLNELTQAEYGDPETNTRISQYEMAYRMQTSVPELNDLSTESQETLDRYGPDVMRPGSFARNCLLARRLAERDVRFVQLFHRGWDQHTRLPSGVQNQARDVDQPQAALVQDLKERGLLDDTLVVWGGEFGRSVYCQGKFTEEVYGRDHHPRCFTMWMAGGGVKPGITYGETDDFSYNIVKDPVHVHDLHATVLHLLGLDHTKLTFHYQGRDFRLTDVHGKVIEPLIA</sequence>
<accession>A0A2A5W8D5</accession>
<evidence type="ECO:0000313" key="2">
    <source>
        <dbReference type="Proteomes" id="UP000219329"/>
    </source>
</evidence>
<dbReference type="PANTHER" id="PTHR43737:SF1">
    <property type="entry name" value="DUF1501 DOMAIN-CONTAINING PROTEIN"/>
    <property type="match status" value="1"/>
</dbReference>
<dbReference type="AlphaFoldDB" id="A0A2A5W8D5"/>
<dbReference type="InterPro" id="IPR006311">
    <property type="entry name" value="TAT_signal"/>
</dbReference>
<comment type="caution">
    <text evidence="1">The sequence shown here is derived from an EMBL/GenBank/DDBJ whole genome shotgun (WGS) entry which is preliminary data.</text>
</comment>
<reference evidence="1 2" key="1">
    <citation type="submission" date="2017-08" db="EMBL/GenBank/DDBJ databases">
        <title>Fine stratification of microbial communities through a metagenomic profile of the photic zone.</title>
        <authorList>
            <person name="Haro-Moreno J.M."/>
            <person name="Lopez-Perez M."/>
            <person name="De La Torre J."/>
            <person name="Picazo A."/>
            <person name="Camacho A."/>
            <person name="Rodriguez-Valera F."/>
        </authorList>
    </citation>
    <scope>NUCLEOTIDE SEQUENCE [LARGE SCALE GENOMIC DNA]</scope>
    <source>
        <strain evidence="1">MED-G28</strain>
    </source>
</reference>
<dbReference type="PROSITE" id="PS51318">
    <property type="entry name" value="TAT"/>
    <property type="match status" value="1"/>
</dbReference>
<protein>
    <submittedName>
        <fullName evidence="1">Sulfatase</fullName>
    </submittedName>
</protein>
<dbReference type="InterPro" id="IPR010869">
    <property type="entry name" value="DUF1501"/>
</dbReference>
<dbReference type="SUPFAM" id="SSF53649">
    <property type="entry name" value="Alkaline phosphatase-like"/>
    <property type="match status" value="1"/>
</dbReference>
<proteinExistence type="predicted"/>
<dbReference type="PANTHER" id="PTHR43737">
    <property type="entry name" value="BLL7424 PROTEIN"/>
    <property type="match status" value="1"/>
</dbReference>
<dbReference type="InterPro" id="IPR017850">
    <property type="entry name" value="Alkaline_phosphatase_core_sf"/>
</dbReference>
<dbReference type="Proteomes" id="UP000219329">
    <property type="component" value="Unassembled WGS sequence"/>
</dbReference>
<dbReference type="Gene3D" id="3.40.720.10">
    <property type="entry name" value="Alkaline Phosphatase, subunit A"/>
    <property type="match status" value="1"/>
</dbReference>
<gene>
    <name evidence="1" type="ORF">CNF02_12100</name>
</gene>
<dbReference type="EMBL" id="NTJZ01000017">
    <property type="protein sequence ID" value="PDH32416.1"/>
    <property type="molecule type" value="Genomic_DNA"/>
</dbReference>
<evidence type="ECO:0000313" key="1">
    <source>
        <dbReference type="EMBL" id="PDH32416.1"/>
    </source>
</evidence>
<dbReference type="Pfam" id="PF07394">
    <property type="entry name" value="DUF1501"/>
    <property type="match status" value="1"/>
</dbReference>
<name>A0A2A5W8D5_9GAMM</name>
<organism evidence="1 2">
    <name type="scientific">OM182 bacterium MED-G28</name>
    <dbReference type="NCBI Taxonomy" id="1986256"/>
    <lineage>
        <taxon>Bacteria</taxon>
        <taxon>Pseudomonadati</taxon>
        <taxon>Pseudomonadota</taxon>
        <taxon>Gammaproteobacteria</taxon>
        <taxon>OMG group</taxon>
        <taxon>OM182 clade</taxon>
    </lineage>
</organism>